<feature type="region of interest" description="Disordered" evidence="1">
    <location>
        <begin position="20"/>
        <end position="39"/>
    </location>
</feature>
<evidence type="ECO:0000313" key="2">
    <source>
        <dbReference type="EMBL" id="MCG9964582.1"/>
    </source>
</evidence>
<dbReference type="EMBL" id="JACSDI010000007">
    <property type="protein sequence ID" value="MCG9964582.1"/>
    <property type="molecule type" value="Genomic_DNA"/>
</dbReference>
<evidence type="ECO:0000256" key="1">
    <source>
        <dbReference type="SAM" id="MobiDB-lite"/>
    </source>
</evidence>
<evidence type="ECO:0000313" key="3">
    <source>
        <dbReference type="Proteomes" id="UP000829384"/>
    </source>
</evidence>
<dbReference type="RefSeq" id="WP_240131200.1">
    <property type="nucleotide sequence ID" value="NZ_JACSDI010000007.1"/>
</dbReference>
<keyword evidence="3" id="KW-1185">Reference proteome</keyword>
<proteinExistence type="predicted"/>
<accession>A0ABS9QW53</accession>
<name>A0ABS9QW53_9GAMM</name>
<comment type="caution">
    <text evidence="2">The sequence shown here is derived from an EMBL/GenBank/DDBJ whole genome shotgun (WGS) entry which is preliminary data.</text>
</comment>
<sequence length="237" mass="27686">MKQRPIIFNTEMVRAILDGRKTQTRRPINPQPNPDTETSKGGYWFPCAAFQSMVHVEDFKNPLCRGMASDACPICSVGDQLWVRETWYQKGHYCMPMWDSTEYEDAFWSGTNQAKYFASDRIEKVSHKFGEYFWRKRPSIHMPRWAARIILEVTDIRVERLNDISEQDAIKEGCNAIEGCKWHTFEEADRGIPMHDHTAKDAFWAKWESIYGYQSWQSNPWVWVIEFKVISTTGGAA</sequence>
<evidence type="ECO:0008006" key="4">
    <source>
        <dbReference type="Google" id="ProtNLM"/>
    </source>
</evidence>
<reference evidence="2 3" key="1">
    <citation type="submission" date="2020-08" db="EMBL/GenBank/DDBJ databases">
        <title>Whole genome sequence of Shewanella sp strain PS-2.</title>
        <authorList>
            <person name="Das S.K."/>
        </authorList>
    </citation>
    <scope>NUCLEOTIDE SEQUENCE [LARGE SCALE GENOMIC DNA]</scope>
    <source>
        <strain evidence="2 3">PS-2</strain>
    </source>
</reference>
<organism evidence="2 3">
    <name type="scientific">Shewanella cutis</name>
    <dbReference type="NCBI Taxonomy" id="2766780"/>
    <lineage>
        <taxon>Bacteria</taxon>
        <taxon>Pseudomonadati</taxon>
        <taxon>Pseudomonadota</taxon>
        <taxon>Gammaproteobacteria</taxon>
        <taxon>Alteromonadales</taxon>
        <taxon>Shewanellaceae</taxon>
        <taxon>Shewanella</taxon>
    </lineage>
</organism>
<dbReference type="Proteomes" id="UP000829384">
    <property type="component" value="Unassembled WGS sequence"/>
</dbReference>
<protein>
    <recommendedName>
        <fullName evidence="4">Morphogenetic protein</fullName>
    </recommendedName>
</protein>
<gene>
    <name evidence="2" type="ORF">H9J30_11740</name>
</gene>